<dbReference type="InterPro" id="IPR012340">
    <property type="entry name" value="NA-bd_OB-fold"/>
</dbReference>
<sequence>MEMTHSAALALRASSTEAFLSSKQQKRIHQTLPISSAFSTQTSRWQEFSASASPSPSGFKKPEVIEWRENMPTNKATFIGMVIRDIRIRYLDSGKIVANSSIQVTRPVKEDSWFYLEFWGDLAEIAAAHLKVNDTIFVSGSVWSEKATGKDGLEKTFAKVVVQDLKFVKNSDTHNRTVQVQEMDWKELWEHLFDNPTDWFDCRDTKTNDRSPDFRHKFSAKALWLDNKNTPAWVTERLKKETDLSFQCNRTAEEKWEDFFDDPSRWWDNRSTKKVPNYPDFKHKDTLETLWIESDSTPDWVKKKLASLESV</sequence>
<dbReference type="GO" id="GO:0006264">
    <property type="term" value="P:mitochondrial DNA replication"/>
    <property type="evidence" value="ECO:0007669"/>
    <property type="project" value="TreeGrafter"/>
</dbReference>
<dbReference type="SUPFAM" id="SSF50249">
    <property type="entry name" value="Nucleic acid-binding proteins"/>
    <property type="match status" value="1"/>
</dbReference>
<dbReference type="InterPro" id="IPR011344">
    <property type="entry name" value="ssDNA-bd"/>
</dbReference>
<reference evidence="3" key="1">
    <citation type="submission" date="2021-01" db="EMBL/GenBank/DDBJ databases">
        <title>Adiantum capillus-veneris genome.</title>
        <authorList>
            <person name="Fang Y."/>
            <person name="Liao Q."/>
        </authorList>
    </citation>
    <scope>NUCLEOTIDE SEQUENCE</scope>
    <source>
        <strain evidence="3">H3</strain>
        <tissue evidence="3">Leaf</tissue>
    </source>
</reference>
<dbReference type="Proteomes" id="UP000886520">
    <property type="component" value="Chromosome 1"/>
</dbReference>
<dbReference type="PROSITE" id="PS50935">
    <property type="entry name" value="SSB"/>
    <property type="match status" value="1"/>
</dbReference>
<dbReference type="Gene3D" id="2.40.50.140">
    <property type="entry name" value="Nucleic acid-binding proteins"/>
    <property type="match status" value="1"/>
</dbReference>
<dbReference type="OrthoDB" id="1078367at2759"/>
<dbReference type="GO" id="GO:0003697">
    <property type="term" value="F:single-stranded DNA binding"/>
    <property type="evidence" value="ECO:0007669"/>
    <property type="project" value="InterPro"/>
</dbReference>
<dbReference type="PANTHER" id="PTHR10302">
    <property type="entry name" value="SINGLE-STRANDED DNA-BINDING PROTEIN"/>
    <property type="match status" value="1"/>
</dbReference>
<accession>A0A9D4VE98</accession>
<dbReference type="PANTHER" id="PTHR10302:SF0">
    <property type="entry name" value="SINGLE-STRANDED DNA-BINDING PROTEIN, MITOCHONDRIAL"/>
    <property type="match status" value="1"/>
</dbReference>
<dbReference type="InterPro" id="IPR000424">
    <property type="entry name" value="Primosome_PriB/ssb"/>
</dbReference>
<evidence type="ECO:0000256" key="1">
    <source>
        <dbReference type="ARBA" id="ARBA00023125"/>
    </source>
</evidence>
<organism evidence="3 4">
    <name type="scientific">Adiantum capillus-veneris</name>
    <name type="common">Maidenhair fern</name>
    <dbReference type="NCBI Taxonomy" id="13818"/>
    <lineage>
        <taxon>Eukaryota</taxon>
        <taxon>Viridiplantae</taxon>
        <taxon>Streptophyta</taxon>
        <taxon>Embryophyta</taxon>
        <taxon>Tracheophyta</taxon>
        <taxon>Polypodiopsida</taxon>
        <taxon>Polypodiidae</taxon>
        <taxon>Polypodiales</taxon>
        <taxon>Pteridineae</taxon>
        <taxon>Pteridaceae</taxon>
        <taxon>Vittarioideae</taxon>
        <taxon>Adiantum</taxon>
    </lineage>
</organism>
<evidence type="ECO:0000313" key="3">
    <source>
        <dbReference type="EMBL" id="KAI5084440.1"/>
    </source>
</evidence>
<dbReference type="Pfam" id="PF00436">
    <property type="entry name" value="SSB"/>
    <property type="match status" value="1"/>
</dbReference>
<evidence type="ECO:0000256" key="2">
    <source>
        <dbReference type="PROSITE-ProRule" id="PRU00252"/>
    </source>
</evidence>
<dbReference type="EMBL" id="JABFUD020000001">
    <property type="protein sequence ID" value="KAI5084440.1"/>
    <property type="molecule type" value="Genomic_DNA"/>
</dbReference>
<keyword evidence="1 2" id="KW-0238">DNA-binding</keyword>
<protein>
    <submittedName>
        <fullName evidence="3">Uncharacterized protein</fullName>
    </submittedName>
</protein>
<comment type="caution">
    <text evidence="3">The sequence shown here is derived from an EMBL/GenBank/DDBJ whole genome shotgun (WGS) entry which is preliminary data.</text>
</comment>
<name>A0A9D4VE98_ADICA</name>
<gene>
    <name evidence="3" type="ORF">GOP47_0000609</name>
</gene>
<dbReference type="CDD" id="cd04496">
    <property type="entry name" value="SSB_OBF"/>
    <property type="match status" value="1"/>
</dbReference>
<keyword evidence="4" id="KW-1185">Reference proteome</keyword>
<dbReference type="AlphaFoldDB" id="A0A9D4VE98"/>
<dbReference type="GO" id="GO:0042645">
    <property type="term" value="C:mitochondrial nucleoid"/>
    <property type="evidence" value="ECO:0007669"/>
    <property type="project" value="TreeGrafter"/>
</dbReference>
<evidence type="ECO:0000313" key="4">
    <source>
        <dbReference type="Proteomes" id="UP000886520"/>
    </source>
</evidence>
<proteinExistence type="predicted"/>